<feature type="compositionally biased region" description="Pro residues" evidence="1">
    <location>
        <begin position="1"/>
        <end position="25"/>
    </location>
</feature>
<accession>A0A840FG53</accession>
<comment type="caution">
    <text evidence="2">The sequence shown here is derived from an EMBL/GenBank/DDBJ whole genome shotgun (WGS) entry which is preliminary data.</text>
</comment>
<feature type="region of interest" description="Disordered" evidence="1">
    <location>
        <begin position="1"/>
        <end position="50"/>
    </location>
</feature>
<name>A0A840FG53_9SPHN</name>
<dbReference type="RefSeq" id="WP_183982660.1">
    <property type="nucleotide sequence ID" value="NZ_JACIEV010000002.1"/>
</dbReference>
<proteinExistence type="predicted"/>
<gene>
    <name evidence="2" type="ORF">GGQ80_000866</name>
</gene>
<protein>
    <submittedName>
        <fullName evidence="2">Uncharacterized protein</fullName>
    </submittedName>
</protein>
<evidence type="ECO:0000256" key="1">
    <source>
        <dbReference type="SAM" id="MobiDB-lite"/>
    </source>
</evidence>
<dbReference type="EMBL" id="JACIEV010000002">
    <property type="protein sequence ID" value="MBB4152978.1"/>
    <property type="molecule type" value="Genomic_DNA"/>
</dbReference>
<dbReference type="AlphaFoldDB" id="A0A840FG53"/>
<keyword evidence="3" id="KW-1185">Reference proteome</keyword>
<evidence type="ECO:0000313" key="3">
    <source>
        <dbReference type="Proteomes" id="UP000529795"/>
    </source>
</evidence>
<sequence length="50" mass="5041">MATQPPPEQPQPTQPAQPDAPPPEVSPIGPDIDVPAPGQSPSDPAPANPI</sequence>
<dbReference type="Proteomes" id="UP000529795">
    <property type="component" value="Unassembled WGS sequence"/>
</dbReference>
<reference evidence="2 3" key="1">
    <citation type="submission" date="2020-08" db="EMBL/GenBank/DDBJ databases">
        <title>Genomic Encyclopedia of Type Strains, Phase IV (KMG-IV): sequencing the most valuable type-strain genomes for metagenomic binning, comparative biology and taxonomic classification.</title>
        <authorList>
            <person name="Goeker M."/>
        </authorList>
    </citation>
    <scope>NUCLEOTIDE SEQUENCE [LARGE SCALE GENOMIC DNA]</scope>
    <source>
        <strain evidence="2 3">YC6723</strain>
    </source>
</reference>
<evidence type="ECO:0000313" key="2">
    <source>
        <dbReference type="EMBL" id="MBB4152978.1"/>
    </source>
</evidence>
<organism evidence="2 3">
    <name type="scientific">Sphingomonas jinjuensis</name>
    <dbReference type="NCBI Taxonomy" id="535907"/>
    <lineage>
        <taxon>Bacteria</taxon>
        <taxon>Pseudomonadati</taxon>
        <taxon>Pseudomonadota</taxon>
        <taxon>Alphaproteobacteria</taxon>
        <taxon>Sphingomonadales</taxon>
        <taxon>Sphingomonadaceae</taxon>
        <taxon>Sphingomonas</taxon>
    </lineage>
</organism>